<evidence type="ECO:0000313" key="4">
    <source>
        <dbReference type="EMBL" id="MBC9252990.1"/>
    </source>
</evidence>
<dbReference type="SUPFAM" id="SSF52799">
    <property type="entry name" value="(Phosphotyrosine protein) phosphatases II"/>
    <property type="match status" value="1"/>
</dbReference>
<sequence length="451" mass="50707">MDSDHTRETGLWKRGVLWLLLLAPLFFTSYSFANWLSGQRNDVGSLVFAWESHTPLWPWTILPYWSIDLLYGLSFLLPASRREMDRHALRLLSVQILCVACFLLWPLRFTFERPELSGLFGWMFDVLMGFDKPFNQAPSLHIALLVVIWTMFARHTHGLLLRGLLHGWMALIGLSVLTTWQHHFIDVPTGALAGWLCVWLWPVEGRSPLQQLHLARDGKRWRLALRYGLGSAICAALAVNLGGVWLWLLWPCASLLLVALNYALLGAGGFQKQADGSLSAAACWLFAPYLAGAWLNSRLWTRRHPQPAQVSPGIWLGRLPSRTEMQPFAAVLDLCAELPLRRRGQAYRNVPVLDLTTPSTADLHQAAEAIEQLRQHGPLLVCCALGYSRSACAVAAWLLQYGDCQDVDQALQRTRQARPQIVLGEAHQQALALLRQLPEQPTPVHEVAHGL</sequence>
<feature type="transmembrane region" description="Helical" evidence="1">
    <location>
        <begin position="183"/>
        <end position="202"/>
    </location>
</feature>
<dbReference type="InterPro" id="IPR000387">
    <property type="entry name" value="Tyr_Pase_dom"/>
</dbReference>
<protein>
    <submittedName>
        <fullName evidence="4">Serine/threonine protein phosphatase</fullName>
    </submittedName>
</protein>
<feature type="transmembrane region" description="Helical" evidence="1">
    <location>
        <begin position="16"/>
        <end position="36"/>
    </location>
</feature>
<feature type="transmembrane region" description="Helical" evidence="1">
    <location>
        <begin position="134"/>
        <end position="152"/>
    </location>
</feature>
<feature type="domain" description="Tyrosine-protein phosphatase" evidence="2">
    <location>
        <begin position="306"/>
        <end position="440"/>
    </location>
</feature>
<keyword evidence="1" id="KW-0472">Membrane</keyword>
<dbReference type="Proteomes" id="UP000744555">
    <property type="component" value="Unassembled WGS sequence"/>
</dbReference>
<evidence type="ECO:0000313" key="5">
    <source>
        <dbReference type="Proteomes" id="UP000744555"/>
    </source>
</evidence>
<feature type="transmembrane region" description="Helical" evidence="1">
    <location>
        <begin position="159"/>
        <end position="177"/>
    </location>
</feature>
<gene>
    <name evidence="4" type="ORF">A9179_22235</name>
</gene>
<feature type="transmembrane region" description="Helical" evidence="1">
    <location>
        <begin position="223"/>
        <end position="241"/>
    </location>
</feature>
<dbReference type="PROSITE" id="PS50054">
    <property type="entry name" value="TYR_PHOSPHATASE_DUAL"/>
    <property type="match status" value="1"/>
</dbReference>
<accession>A0ABR7S817</accession>
<name>A0ABR7S817_AQUAC</name>
<comment type="caution">
    <text evidence="4">The sequence shown here is derived from an EMBL/GenBank/DDBJ whole genome shotgun (WGS) entry which is preliminary data.</text>
</comment>
<keyword evidence="5" id="KW-1185">Reference proteome</keyword>
<dbReference type="SMART" id="SM00195">
    <property type="entry name" value="DSPc"/>
    <property type="match status" value="1"/>
</dbReference>
<dbReference type="PANTHER" id="PTHR47216:SF4">
    <property type="entry name" value="OS01G0859400 PROTEIN"/>
    <property type="match status" value="1"/>
</dbReference>
<proteinExistence type="predicted"/>
<feature type="transmembrane region" description="Helical" evidence="1">
    <location>
        <begin position="89"/>
        <end position="107"/>
    </location>
</feature>
<feature type="transmembrane region" description="Helical" evidence="1">
    <location>
        <begin position="277"/>
        <end position="295"/>
    </location>
</feature>
<dbReference type="EMBL" id="LZEU01000001">
    <property type="protein sequence ID" value="MBC9252990.1"/>
    <property type="molecule type" value="Genomic_DNA"/>
</dbReference>
<reference evidence="4 5" key="1">
    <citation type="submission" date="2016-06" db="EMBL/GenBank/DDBJ databases">
        <authorList>
            <person name="Ramos C."/>
            <person name="Pintado A."/>
            <person name="Crespo-Gomez J.I."/>
        </authorList>
    </citation>
    <scope>NUCLEOTIDE SEQUENCE [LARGE SCALE GENOMIC DNA]</scope>
    <source>
        <strain evidence="4 5">AVO110</strain>
    </source>
</reference>
<evidence type="ECO:0000256" key="1">
    <source>
        <dbReference type="SAM" id="Phobius"/>
    </source>
</evidence>
<dbReference type="InterPro" id="IPR000340">
    <property type="entry name" value="Dual-sp_phosphatase_cat-dom"/>
</dbReference>
<dbReference type="RefSeq" id="WP_187808429.1">
    <property type="nucleotide sequence ID" value="NZ_LZEU01000001.1"/>
</dbReference>
<feature type="domain" description="Tyrosine specific protein phosphatases" evidence="3">
    <location>
        <begin position="361"/>
        <end position="429"/>
    </location>
</feature>
<dbReference type="PROSITE" id="PS50056">
    <property type="entry name" value="TYR_PHOSPHATASE_2"/>
    <property type="match status" value="1"/>
</dbReference>
<evidence type="ECO:0000259" key="2">
    <source>
        <dbReference type="PROSITE" id="PS50054"/>
    </source>
</evidence>
<feature type="transmembrane region" description="Helical" evidence="1">
    <location>
        <begin position="56"/>
        <end position="77"/>
    </location>
</feature>
<keyword evidence="1" id="KW-1133">Transmembrane helix</keyword>
<dbReference type="InterPro" id="IPR029021">
    <property type="entry name" value="Prot-tyrosine_phosphatase-like"/>
</dbReference>
<evidence type="ECO:0000259" key="3">
    <source>
        <dbReference type="PROSITE" id="PS50056"/>
    </source>
</evidence>
<dbReference type="PANTHER" id="PTHR47216">
    <property type="match status" value="1"/>
</dbReference>
<dbReference type="Gene3D" id="3.90.190.10">
    <property type="entry name" value="Protein tyrosine phosphatase superfamily"/>
    <property type="match status" value="1"/>
</dbReference>
<dbReference type="InterPro" id="IPR020422">
    <property type="entry name" value="TYR_PHOSPHATASE_DUAL_dom"/>
</dbReference>
<organism evidence="4 5">
    <name type="scientific">Aquipseudomonas alcaligenes</name>
    <name type="common">Pseudomonas alcaligenes</name>
    <dbReference type="NCBI Taxonomy" id="43263"/>
    <lineage>
        <taxon>Bacteria</taxon>
        <taxon>Pseudomonadati</taxon>
        <taxon>Pseudomonadota</taxon>
        <taxon>Gammaproteobacteria</taxon>
        <taxon>Pseudomonadales</taxon>
        <taxon>Pseudomonadaceae</taxon>
        <taxon>Aquipseudomonas</taxon>
    </lineage>
</organism>
<feature type="transmembrane region" description="Helical" evidence="1">
    <location>
        <begin position="247"/>
        <end position="265"/>
    </location>
</feature>
<dbReference type="Pfam" id="PF00782">
    <property type="entry name" value="DSPc"/>
    <property type="match status" value="1"/>
</dbReference>
<dbReference type="CDD" id="cd03386">
    <property type="entry name" value="PAP2_Aur1_like"/>
    <property type="match status" value="1"/>
</dbReference>
<keyword evidence="1" id="KW-0812">Transmembrane</keyword>
<dbReference type="CDD" id="cd14527">
    <property type="entry name" value="DSP_bac"/>
    <property type="match status" value="1"/>
</dbReference>